<sequence>MGRSRRTKSGPPTVRGPGRKSRKQREPVLPRGLQQVSREHGLGVRKLVGGRIRQRARQRAMKQALKRAWEERAAERRKAKERERTVQKQQEEEEEEEEEGEGSGSDVVSSPPTTPTGFSDQNKKWLKPAGKKTKNKEKRKAGHSLSQKTDLPNGSGGDSDHESEREENGSLPEDQSEGGSEEEEQLYDTSEDENFRELMMSSSDCSKEEEEGEEEEEEEDELEIEKKSRKLDRRRARDRQLEKEEMVSGETEIYHLPTMEEMESEECLDLADIQHRIREIVHVLCNFSKLREPARRRPEYLAVLARDLSTYYGYNDFLVSKMMQLFPVSELVEVMEACETPRPVTIRTNSLKTRRRDLAQALIARGVNLDPVGKWSKVGLVVYDSPVPIGATPEYLAGHYMLQGASSLLPVMALAPHENEKVLDLCAAPGGKASYIGALMKNTGMLMANDANKDRCKAVVGNLHRLGIHNSIVCTYDGRKFPKIMRGFDRVLCDAPCSGTGVISKDSSVKTSKGEEDVERCSRLQKELILAAIDCLDAKSSSGGYVVYSTCSILVEEDESVVNYALGKRHVKVVPTGLDFGVNGFTKYREKRFHPSLVHTRRYYPHTHNMDGFFVAKLKKLSNGIPNAVKVEQSKAEERAAVVKIWRVKMGRKKRREWRRRKRREEEEEEEGEEEE</sequence>
<dbReference type="GO" id="GO:0009383">
    <property type="term" value="F:rRNA (cytosine-C5-)-methyltransferase activity"/>
    <property type="evidence" value="ECO:0007669"/>
    <property type="project" value="TreeGrafter"/>
</dbReference>
<feature type="binding site" evidence="9">
    <location>
        <begin position="426"/>
        <end position="432"/>
    </location>
    <ligand>
        <name>S-adenosyl-L-methionine</name>
        <dbReference type="ChEBI" id="CHEBI:59789"/>
    </ligand>
</feature>
<dbReference type="PANTHER" id="PTHR22807:SF30">
    <property type="entry name" value="28S RRNA (CYTOSINE(4447)-C(5))-METHYLTRANSFERASE-RELATED"/>
    <property type="match status" value="1"/>
</dbReference>
<reference evidence="12" key="1">
    <citation type="submission" date="2023-03" db="EMBL/GenBank/DDBJ databases">
        <authorList>
            <person name="Steffen K."/>
            <person name="Cardenas P."/>
        </authorList>
    </citation>
    <scope>NUCLEOTIDE SEQUENCE</scope>
</reference>
<evidence type="ECO:0000259" key="11">
    <source>
        <dbReference type="PROSITE" id="PS51686"/>
    </source>
</evidence>
<feature type="compositionally biased region" description="Basic residues" evidence="10">
    <location>
        <begin position="227"/>
        <end position="237"/>
    </location>
</feature>
<feature type="compositionally biased region" description="Basic and acidic residues" evidence="10">
    <location>
        <begin position="67"/>
        <end position="90"/>
    </location>
</feature>
<evidence type="ECO:0000256" key="1">
    <source>
        <dbReference type="ARBA" id="ARBA00004604"/>
    </source>
</evidence>
<dbReference type="FunFam" id="3.30.70.1170:FF:000001">
    <property type="entry name" value="Ribosomal RNA methyltransferase Nop2"/>
    <property type="match status" value="1"/>
</dbReference>
<keyword evidence="3" id="KW-0690">Ribosome biogenesis</keyword>
<dbReference type="PROSITE" id="PS51686">
    <property type="entry name" value="SAM_MT_RSMB_NOP"/>
    <property type="match status" value="1"/>
</dbReference>
<feature type="compositionally biased region" description="Acidic residues" evidence="10">
    <location>
        <begin position="207"/>
        <end position="223"/>
    </location>
</feature>
<dbReference type="EMBL" id="CASHTH010003819">
    <property type="protein sequence ID" value="CAI8049814.1"/>
    <property type="molecule type" value="Genomic_DNA"/>
</dbReference>
<feature type="binding site" evidence="9">
    <location>
        <position position="450"/>
    </location>
    <ligand>
        <name>S-adenosyl-L-methionine</name>
        <dbReference type="ChEBI" id="CHEBI:59789"/>
    </ligand>
</feature>
<evidence type="ECO:0000313" key="13">
    <source>
        <dbReference type="Proteomes" id="UP001174909"/>
    </source>
</evidence>
<dbReference type="Pfam" id="PF01189">
    <property type="entry name" value="Methyltr_RsmB-F"/>
    <property type="match status" value="1"/>
</dbReference>
<feature type="compositionally biased region" description="Acidic residues" evidence="10">
    <location>
        <begin position="666"/>
        <end position="676"/>
    </location>
</feature>
<feature type="compositionally biased region" description="Polar residues" evidence="10">
    <location>
        <begin position="106"/>
        <end position="120"/>
    </location>
</feature>
<dbReference type="PROSITE" id="PS50096">
    <property type="entry name" value="IQ"/>
    <property type="match status" value="1"/>
</dbReference>
<dbReference type="PRINTS" id="PR02008">
    <property type="entry name" value="RCMTFAMILY"/>
</dbReference>
<dbReference type="InterPro" id="IPR018314">
    <property type="entry name" value="RsmB/NOL1/NOP2-like_CS"/>
</dbReference>
<evidence type="ECO:0000256" key="10">
    <source>
        <dbReference type="SAM" id="MobiDB-lite"/>
    </source>
</evidence>
<comment type="similarity">
    <text evidence="2 9">Belongs to the class I-like SAM-binding methyltransferase superfamily. RsmB/NOP family.</text>
</comment>
<dbReference type="PROSITE" id="PS01153">
    <property type="entry name" value="NOL1_NOP2_SUN"/>
    <property type="match status" value="1"/>
</dbReference>
<dbReference type="PANTHER" id="PTHR22807">
    <property type="entry name" value="NOP2 YEAST -RELATED NOL1/NOP2/FMU SUN DOMAIN-CONTAINING"/>
    <property type="match status" value="1"/>
</dbReference>
<feature type="compositionally biased region" description="Basic and acidic residues" evidence="10">
    <location>
        <begin position="158"/>
        <end position="168"/>
    </location>
</feature>
<dbReference type="GO" id="GO:0003723">
    <property type="term" value="F:RNA binding"/>
    <property type="evidence" value="ECO:0007669"/>
    <property type="project" value="UniProtKB-UniRule"/>
</dbReference>
<dbReference type="InterPro" id="IPR023267">
    <property type="entry name" value="RCMT"/>
</dbReference>
<dbReference type="NCBIfam" id="TIGR00446">
    <property type="entry name" value="nop2p"/>
    <property type="match status" value="1"/>
</dbReference>
<dbReference type="Gene3D" id="3.30.70.1170">
    <property type="entry name" value="Sun protein, domain 3"/>
    <property type="match status" value="1"/>
</dbReference>
<dbReference type="CDD" id="cd02440">
    <property type="entry name" value="AdoMet_MTases"/>
    <property type="match status" value="1"/>
</dbReference>
<dbReference type="Pfam" id="PF22458">
    <property type="entry name" value="RsmF-B_ferredox"/>
    <property type="match status" value="1"/>
</dbReference>
<feature type="region of interest" description="Disordered" evidence="10">
    <location>
        <begin position="652"/>
        <end position="676"/>
    </location>
</feature>
<feature type="binding site" evidence="9">
    <location>
        <position position="477"/>
    </location>
    <ligand>
        <name>S-adenosyl-L-methionine</name>
        <dbReference type="ChEBI" id="CHEBI:59789"/>
    </ligand>
</feature>
<dbReference type="Proteomes" id="UP001174909">
    <property type="component" value="Unassembled WGS sequence"/>
</dbReference>
<keyword evidence="5 9" id="KW-0808">Transferase</keyword>
<dbReference type="InterPro" id="IPR029063">
    <property type="entry name" value="SAM-dependent_MTases_sf"/>
</dbReference>
<dbReference type="InterPro" id="IPR001678">
    <property type="entry name" value="MeTrfase_RsmB-F_NOP2_dom"/>
</dbReference>
<keyword evidence="4 9" id="KW-0489">Methyltransferase</keyword>
<evidence type="ECO:0000256" key="5">
    <source>
        <dbReference type="ARBA" id="ARBA00022679"/>
    </source>
</evidence>
<feature type="compositionally biased region" description="Acidic residues" evidence="10">
    <location>
        <begin position="174"/>
        <end position="194"/>
    </location>
</feature>
<dbReference type="Gene3D" id="3.40.50.150">
    <property type="entry name" value="Vaccinia Virus protein VP39"/>
    <property type="match status" value="1"/>
</dbReference>
<evidence type="ECO:0000256" key="2">
    <source>
        <dbReference type="ARBA" id="ARBA00007494"/>
    </source>
</evidence>
<keyword evidence="7 9" id="KW-0694">RNA-binding</keyword>
<keyword evidence="13" id="KW-1185">Reference proteome</keyword>
<feature type="compositionally biased region" description="Acidic residues" evidence="10">
    <location>
        <begin position="91"/>
        <end position="101"/>
    </location>
</feature>
<evidence type="ECO:0000313" key="12">
    <source>
        <dbReference type="EMBL" id="CAI8049814.1"/>
    </source>
</evidence>
<dbReference type="AlphaFoldDB" id="A0AA35TKQ6"/>
<feature type="region of interest" description="Disordered" evidence="10">
    <location>
        <begin position="1"/>
        <end position="243"/>
    </location>
</feature>
<proteinExistence type="inferred from homology"/>
<feature type="domain" description="SAM-dependent MTase RsmB/NOP-type" evidence="11">
    <location>
        <begin position="334"/>
        <end position="621"/>
    </location>
</feature>
<organism evidence="12 13">
    <name type="scientific">Geodia barretti</name>
    <name type="common">Barrett's horny sponge</name>
    <dbReference type="NCBI Taxonomy" id="519541"/>
    <lineage>
        <taxon>Eukaryota</taxon>
        <taxon>Metazoa</taxon>
        <taxon>Porifera</taxon>
        <taxon>Demospongiae</taxon>
        <taxon>Heteroscleromorpha</taxon>
        <taxon>Tetractinellida</taxon>
        <taxon>Astrophorina</taxon>
        <taxon>Geodiidae</taxon>
        <taxon>Geodia</taxon>
    </lineage>
</organism>
<dbReference type="InterPro" id="IPR054728">
    <property type="entry name" value="RsmB-like_ferredoxin"/>
</dbReference>
<dbReference type="InterPro" id="IPR049560">
    <property type="entry name" value="MeTrfase_RsmB-F_NOP2_cat"/>
</dbReference>
<feature type="compositionally biased region" description="Basic residues" evidence="10">
    <location>
        <begin position="652"/>
        <end position="663"/>
    </location>
</feature>
<name>A0AA35TKQ6_GEOBA</name>
<dbReference type="GO" id="GO:0000470">
    <property type="term" value="P:maturation of LSU-rRNA"/>
    <property type="evidence" value="ECO:0007669"/>
    <property type="project" value="TreeGrafter"/>
</dbReference>
<evidence type="ECO:0000256" key="4">
    <source>
        <dbReference type="ARBA" id="ARBA00022603"/>
    </source>
</evidence>
<keyword evidence="8" id="KW-0539">Nucleus</keyword>
<feature type="compositionally biased region" description="Basic residues" evidence="10">
    <location>
        <begin position="124"/>
        <end position="142"/>
    </location>
</feature>
<dbReference type="GO" id="GO:0070475">
    <property type="term" value="P:rRNA base methylation"/>
    <property type="evidence" value="ECO:0007669"/>
    <property type="project" value="TreeGrafter"/>
</dbReference>
<feature type="non-terminal residue" evidence="12">
    <location>
        <position position="1"/>
    </location>
</feature>
<comment type="subcellular location">
    <subcellularLocation>
        <location evidence="1">Nucleus</location>
        <location evidence="1">Nucleolus</location>
    </subcellularLocation>
</comment>
<evidence type="ECO:0000256" key="3">
    <source>
        <dbReference type="ARBA" id="ARBA00022517"/>
    </source>
</evidence>
<feature type="binding site" evidence="9">
    <location>
        <position position="494"/>
    </location>
    <ligand>
        <name>S-adenosyl-L-methionine</name>
        <dbReference type="ChEBI" id="CHEBI:59789"/>
    </ligand>
</feature>
<evidence type="ECO:0000256" key="7">
    <source>
        <dbReference type="ARBA" id="ARBA00022884"/>
    </source>
</evidence>
<dbReference type="InterPro" id="IPR011023">
    <property type="entry name" value="Nop2p"/>
</dbReference>
<keyword evidence="6 9" id="KW-0949">S-adenosyl-L-methionine</keyword>
<comment type="caution">
    <text evidence="12">The sequence shown here is derived from an EMBL/GenBank/DDBJ whole genome shotgun (WGS) entry which is preliminary data.</text>
</comment>
<dbReference type="GO" id="GO:0005730">
    <property type="term" value="C:nucleolus"/>
    <property type="evidence" value="ECO:0007669"/>
    <property type="project" value="UniProtKB-SubCell"/>
</dbReference>
<evidence type="ECO:0000256" key="9">
    <source>
        <dbReference type="PROSITE-ProRule" id="PRU01023"/>
    </source>
</evidence>
<evidence type="ECO:0000256" key="6">
    <source>
        <dbReference type="ARBA" id="ARBA00022691"/>
    </source>
</evidence>
<dbReference type="PRINTS" id="PR02012">
    <property type="entry name" value="RCMTNOP2"/>
</dbReference>
<feature type="active site" description="Nucleophile" evidence="9">
    <location>
        <position position="551"/>
    </location>
</feature>
<dbReference type="InterPro" id="IPR023273">
    <property type="entry name" value="RCMT_NOP2"/>
</dbReference>
<protein>
    <submittedName>
        <fullName evidence="12">Probable 28S rRNA (Cytosine-C(5))-methyltransferase</fullName>
    </submittedName>
</protein>
<dbReference type="SUPFAM" id="SSF53335">
    <property type="entry name" value="S-adenosyl-L-methionine-dependent methyltransferases"/>
    <property type="match status" value="1"/>
</dbReference>
<evidence type="ECO:0000256" key="8">
    <source>
        <dbReference type="ARBA" id="ARBA00023242"/>
    </source>
</evidence>
<accession>A0AA35TKQ6</accession>
<gene>
    <name evidence="12" type="ORF">GBAR_LOCUS27426</name>
</gene>